<reference evidence="1 2" key="1">
    <citation type="submission" date="2011-09" db="EMBL/GenBank/DDBJ databases">
        <title>The draft genome of Paenibacillus lactis 154.</title>
        <authorList>
            <consortium name="US DOE Joint Genome Institute (JGI-PGF)"/>
            <person name="Lucas S."/>
            <person name="Han J."/>
            <person name="Lapidus A."/>
            <person name="Cheng J.-F."/>
            <person name="Goodwin L."/>
            <person name="Pitluck S."/>
            <person name="Peters L."/>
            <person name="Land M.L."/>
            <person name="Hauser L."/>
            <person name="Siebers A."/>
            <person name="Thelen M."/>
            <person name="Hugenholtz P."/>
            <person name="Allgaier M."/>
            <person name="Woyke T.J."/>
        </authorList>
    </citation>
    <scope>NUCLEOTIDE SEQUENCE [LARGE SCALE GENOMIC DNA]</scope>
    <source>
        <strain evidence="1 2">154</strain>
    </source>
</reference>
<sequence length="117" mass="13629">MRPLTAEEKALSKAAKQRANKQLQAQRLRGVKGDPVVLEINGNPITLNYEMLRRFIRTLKNRRWNISMDTWSGPQPVLIILHYVNSRSNDRGFIELYELPPYQKELLTDLPVIEIET</sequence>
<dbReference type="Proteomes" id="UP000003891">
    <property type="component" value="Unassembled WGS sequence"/>
</dbReference>
<dbReference type="EMBL" id="AGIP01000004">
    <property type="protein sequence ID" value="EHB65244.1"/>
    <property type="molecule type" value="Genomic_DNA"/>
</dbReference>
<name>G4HEH5_9BACL</name>
<gene>
    <name evidence="1" type="ORF">PaelaDRAFT_2386</name>
</gene>
<accession>G4HEH5</accession>
<organism evidence="1 2">
    <name type="scientific">Paenibacillus lactis 154</name>
    <dbReference type="NCBI Taxonomy" id="743719"/>
    <lineage>
        <taxon>Bacteria</taxon>
        <taxon>Bacillati</taxon>
        <taxon>Bacillota</taxon>
        <taxon>Bacilli</taxon>
        <taxon>Bacillales</taxon>
        <taxon>Paenibacillaceae</taxon>
        <taxon>Paenibacillus</taxon>
    </lineage>
</organism>
<proteinExistence type="predicted"/>
<dbReference type="eggNOG" id="ENOG502ZW9I">
    <property type="taxonomic scope" value="Bacteria"/>
</dbReference>
<evidence type="ECO:0000313" key="1">
    <source>
        <dbReference type="EMBL" id="EHB65244.1"/>
    </source>
</evidence>
<dbReference type="AlphaFoldDB" id="G4HEH5"/>
<dbReference type="RefSeq" id="WP_007129558.1">
    <property type="nucleotide sequence ID" value="NZ_AGIP01000004.1"/>
</dbReference>
<protein>
    <submittedName>
        <fullName evidence="1">Uncharacterized protein</fullName>
    </submittedName>
</protein>
<dbReference type="STRING" id="743719.PaelaDRAFT_2386"/>
<evidence type="ECO:0000313" key="2">
    <source>
        <dbReference type="Proteomes" id="UP000003891"/>
    </source>
</evidence>
<dbReference type="OrthoDB" id="2651209at2"/>